<dbReference type="PANTHER" id="PTHR36437:SF2">
    <property type="entry name" value="GLYOXALASE_BLEOMYCIN RESISTANCE PROTEIN_DIOXYGENASE"/>
    <property type="match status" value="1"/>
</dbReference>
<sequence>MGEQVSITGVRTIGVPVTDQDRAVDFFVGVLGLEKRLDAPLEQLGGRWIEVAAPGSATSIALIPASPKVPAGVETGIRLTATDAAALHKELVARGVDVGELLLWAGVPPMFGFRDPDGNGFEIVE</sequence>
<evidence type="ECO:0000313" key="3">
    <source>
        <dbReference type="Proteomes" id="UP001603978"/>
    </source>
</evidence>
<feature type="domain" description="VOC" evidence="1">
    <location>
        <begin position="9"/>
        <end position="125"/>
    </location>
</feature>
<keyword evidence="3" id="KW-1185">Reference proteome</keyword>
<dbReference type="RefSeq" id="WP_393164333.1">
    <property type="nucleotide sequence ID" value="NZ_JBICRM010000005.1"/>
</dbReference>
<dbReference type="InterPro" id="IPR004360">
    <property type="entry name" value="Glyas_Fos-R_dOase_dom"/>
</dbReference>
<evidence type="ECO:0000259" key="1">
    <source>
        <dbReference type="PROSITE" id="PS51819"/>
    </source>
</evidence>
<protein>
    <submittedName>
        <fullName evidence="2">VOC family protein</fullName>
    </submittedName>
</protein>
<dbReference type="SUPFAM" id="SSF54593">
    <property type="entry name" value="Glyoxalase/Bleomycin resistance protein/Dihydroxybiphenyl dioxygenase"/>
    <property type="match status" value="1"/>
</dbReference>
<gene>
    <name evidence="2" type="ORF">ACFLIM_10790</name>
</gene>
<dbReference type="Gene3D" id="3.10.180.10">
    <property type="entry name" value="2,3-Dihydroxybiphenyl 1,2-Dioxygenase, domain 1"/>
    <property type="match status" value="1"/>
</dbReference>
<name>A0ABW7A8M1_9ACTN</name>
<reference evidence="2 3" key="1">
    <citation type="submission" date="2024-10" db="EMBL/GenBank/DDBJ databases">
        <authorList>
            <person name="Topkara A.R."/>
            <person name="Saygin H."/>
        </authorList>
    </citation>
    <scope>NUCLEOTIDE SEQUENCE [LARGE SCALE GENOMIC DNA]</scope>
    <source>
        <strain evidence="2 3">M3C6</strain>
    </source>
</reference>
<accession>A0ABW7A8M1</accession>
<dbReference type="Pfam" id="PF00903">
    <property type="entry name" value="Glyoxalase"/>
    <property type="match status" value="1"/>
</dbReference>
<dbReference type="EMBL" id="JBICRM010000005">
    <property type="protein sequence ID" value="MFG1703670.1"/>
    <property type="molecule type" value="Genomic_DNA"/>
</dbReference>
<dbReference type="Proteomes" id="UP001603978">
    <property type="component" value="Unassembled WGS sequence"/>
</dbReference>
<dbReference type="PANTHER" id="PTHR36437">
    <property type="entry name" value="GLYOXALASE/BLEOMYCIN RESISTANCE PROTEIN/DIOXYGENASE"/>
    <property type="match status" value="1"/>
</dbReference>
<organism evidence="2 3">
    <name type="scientific">Nonomuraea marmarensis</name>
    <dbReference type="NCBI Taxonomy" id="3351344"/>
    <lineage>
        <taxon>Bacteria</taxon>
        <taxon>Bacillati</taxon>
        <taxon>Actinomycetota</taxon>
        <taxon>Actinomycetes</taxon>
        <taxon>Streptosporangiales</taxon>
        <taxon>Streptosporangiaceae</taxon>
        <taxon>Nonomuraea</taxon>
    </lineage>
</organism>
<dbReference type="InterPro" id="IPR029068">
    <property type="entry name" value="Glyas_Bleomycin-R_OHBP_Dase"/>
</dbReference>
<dbReference type="InterPro" id="IPR037523">
    <property type="entry name" value="VOC_core"/>
</dbReference>
<proteinExistence type="predicted"/>
<dbReference type="PROSITE" id="PS51819">
    <property type="entry name" value="VOC"/>
    <property type="match status" value="1"/>
</dbReference>
<comment type="caution">
    <text evidence="2">The sequence shown here is derived from an EMBL/GenBank/DDBJ whole genome shotgun (WGS) entry which is preliminary data.</text>
</comment>
<evidence type="ECO:0000313" key="2">
    <source>
        <dbReference type="EMBL" id="MFG1703670.1"/>
    </source>
</evidence>